<dbReference type="InterPro" id="IPR045916">
    <property type="entry name" value="DUF5777"/>
</dbReference>
<evidence type="ECO:0000313" key="3">
    <source>
        <dbReference type="EMBL" id="CAH0994255.1"/>
    </source>
</evidence>
<dbReference type="Proteomes" id="UP000837932">
    <property type="component" value="Unassembled WGS sequence"/>
</dbReference>
<reference evidence="3" key="1">
    <citation type="submission" date="2021-12" db="EMBL/GenBank/DDBJ databases">
        <authorList>
            <person name="Rodrigo-Torres L."/>
            <person name="Arahal R. D."/>
            <person name="Lucena T."/>
        </authorList>
    </citation>
    <scope>NUCLEOTIDE SEQUENCE</scope>
    <source>
        <strain evidence="3">CECT 8858</strain>
    </source>
</reference>
<dbReference type="Pfam" id="PF19089">
    <property type="entry name" value="DUF5777"/>
    <property type="match status" value="1"/>
</dbReference>
<keyword evidence="4" id="KW-1185">Reference proteome</keyword>
<evidence type="ECO:0000313" key="4">
    <source>
        <dbReference type="Proteomes" id="UP000837932"/>
    </source>
</evidence>
<sequence length="303" mass="34587">MKLLFSIIFVFCTYIAFSQDDLMDVLNKELPKQTTYATATFKSTRVINGQSIETVAKNHLDFRISHRFGTINSGYKELWGLDQSRIRLGLEYGITDNLMVGVGRSSYQKTYDYFMKWKVVKQSSGARKMPISVAVFFSDATNTMDTSTDLPFYNNLERQSYTTQILIARKFNDRLSLQLSPTIIHNNKTESFLDQNTIYALGAGGRIKLNKRTSFNIEYFYVPTSIMQGKTQLDPLKTNNLSVGFDIETGGHVFQLHVSNSRGMIEKQFITATADSWANGGIYYGFNISRIFSFDKKEKAKKH</sequence>
<name>A0ABM9AKI2_9BACT</name>
<comment type="caution">
    <text evidence="3">The sequence shown here is derived from an EMBL/GenBank/DDBJ whole genome shotgun (WGS) entry which is preliminary data.</text>
</comment>
<accession>A0ABM9AKI2</accession>
<organism evidence="3 4">
    <name type="scientific">Emticicia aquatica</name>
    <dbReference type="NCBI Taxonomy" id="1681835"/>
    <lineage>
        <taxon>Bacteria</taxon>
        <taxon>Pseudomonadati</taxon>
        <taxon>Bacteroidota</taxon>
        <taxon>Cytophagia</taxon>
        <taxon>Cytophagales</taxon>
        <taxon>Leadbetterellaceae</taxon>
        <taxon>Emticicia</taxon>
    </lineage>
</organism>
<dbReference type="EMBL" id="CAKLPY010000001">
    <property type="protein sequence ID" value="CAH0994255.1"/>
    <property type="molecule type" value="Genomic_DNA"/>
</dbReference>
<feature type="domain" description="DUF5777" evidence="2">
    <location>
        <begin position="41"/>
        <end position="292"/>
    </location>
</feature>
<feature type="chain" id="PRO_5047001641" description="DUF5777 domain-containing protein" evidence="1">
    <location>
        <begin position="19"/>
        <end position="303"/>
    </location>
</feature>
<gene>
    <name evidence="3" type="ORF">EMA8858_00364</name>
</gene>
<feature type="signal peptide" evidence="1">
    <location>
        <begin position="1"/>
        <end position="18"/>
    </location>
</feature>
<dbReference type="SUPFAM" id="SSF56925">
    <property type="entry name" value="OMPA-like"/>
    <property type="match status" value="1"/>
</dbReference>
<evidence type="ECO:0000259" key="2">
    <source>
        <dbReference type="Pfam" id="PF19089"/>
    </source>
</evidence>
<protein>
    <recommendedName>
        <fullName evidence="2">DUF5777 domain-containing protein</fullName>
    </recommendedName>
</protein>
<proteinExistence type="predicted"/>
<keyword evidence="1" id="KW-0732">Signal</keyword>
<dbReference type="RefSeq" id="WP_238804004.1">
    <property type="nucleotide sequence ID" value="NZ_CAKLPY010000001.1"/>
</dbReference>
<evidence type="ECO:0000256" key="1">
    <source>
        <dbReference type="SAM" id="SignalP"/>
    </source>
</evidence>
<dbReference type="InterPro" id="IPR011250">
    <property type="entry name" value="OMP/PagP_B-barrel"/>
</dbReference>